<sequence length="76" mass="8311">ITKAKQIQENETETEAIKFVCRKNIAPHTPAVAVTSIIKGEFDGTPQSAFTWADVVDDPKVDHMEMQSSSCSLVCS</sequence>
<dbReference type="AlphaFoldDB" id="A0AAU9T5F8"/>
<dbReference type="Proteomes" id="UP000836841">
    <property type="component" value="Chromosome 7"/>
</dbReference>
<feature type="non-terminal residue" evidence="1">
    <location>
        <position position="76"/>
    </location>
</feature>
<evidence type="ECO:0000313" key="2">
    <source>
        <dbReference type="Proteomes" id="UP000836841"/>
    </source>
</evidence>
<evidence type="ECO:0000313" key="1">
    <source>
        <dbReference type="EMBL" id="CAH2077837.1"/>
    </source>
</evidence>
<reference evidence="1 2" key="1">
    <citation type="submission" date="2022-03" db="EMBL/GenBank/DDBJ databases">
        <authorList>
            <person name="Nunn A."/>
            <person name="Chopra R."/>
            <person name="Nunn A."/>
            <person name="Contreras Garrido A."/>
        </authorList>
    </citation>
    <scope>NUCLEOTIDE SEQUENCE [LARGE SCALE GENOMIC DNA]</scope>
</reference>
<dbReference type="EMBL" id="OU466863">
    <property type="protein sequence ID" value="CAH2077837.1"/>
    <property type="molecule type" value="Genomic_DNA"/>
</dbReference>
<organism evidence="1 2">
    <name type="scientific">Thlaspi arvense</name>
    <name type="common">Field penny-cress</name>
    <dbReference type="NCBI Taxonomy" id="13288"/>
    <lineage>
        <taxon>Eukaryota</taxon>
        <taxon>Viridiplantae</taxon>
        <taxon>Streptophyta</taxon>
        <taxon>Embryophyta</taxon>
        <taxon>Tracheophyta</taxon>
        <taxon>Spermatophyta</taxon>
        <taxon>Magnoliopsida</taxon>
        <taxon>eudicotyledons</taxon>
        <taxon>Gunneridae</taxon>
        <taxon>Pentapetalae</taxon>
        <taxon>rosids</taxon>
        <taxon>malvids</taxon>
        <taxon>Brassicales</taxon>
        <taxon>Brassicaceae</taxon>
        <taxon>Thlaspideae</taxon>
        <taxon>Thlaspi</taxon>
    </lineage>
</organism>
<gene>
    <name evidence="1" type="ORF">TAV2_LOCUS25872</name>
</gene>
<accession>A0AAU9T5F8</accession>
<keyword evidence="2" id="KW-1185">Reference proteome</keyword>
<protein>
    <submittedName>
        <fullName evidence="1">Uncharacterized protein</fullName>
    </submittedName>
</protein>
<name>A0AAU9T5F8_THLAR</name>
<proteinExistence type="predicted"/>